<dbReference type="InterPro" id="IPR036390">
    <property type="entry name" value="WH_DNA-bd_sf"/>
</dbReference>
<evidence type="ECO:0000256" key="1">
    <source>
        <dbReference type="ARBA" id="ARBA00022603"/>
    </source>
</evidence>
<reference evidence="7" key="1">
    <citation type="submission" date="2018-04" db="EMBL/GenBank/DDBJ databases">
        <authorList>
            <person name="Cornet L."/>
        </authorList>
    </citation>
    <scope>NUCLEOTIDE SEQUENCE [LARGE SCALE GENOMIC DNA]</scope>
</reference>
<feature type="domain" description="O-methyltransferase dimerisation" evidence="5">
    <location>
        <begin position="18"/>
        <end position="95"/>
    </location>
</feature>
<dbReference type="InterPro" id="IPR001077">
    <property type="entry name" value="COMT_C"/>
</dbReference>
<keyword evidence="2 6" id="KW-0808">Transferase</keyword>
<dbReference type="InterPro" id="IPR029063">
    <property type="entry name" value="SAM-dependent_MTases_sf"/>
</dbReference>
<dbReference type="EMBL" id="QBMC01000048">
    <property type="protein sequence ID" value="PZO18970.1"/>
    <property type="molecule type" value="Genomic_DNA"/>
</dbReference>
<feature type="domain" description="O-methyltransferase C-terminal" evidence="4">
    <location>
        <begin position="117"/>
        <end position="331"/>
    </location>
</feature>
<dbReference type="InterPro" id="IPR036388">
    <property type="entry name" value="WH-like_DNA-bd_sf"/>
</dbReference>
<evidence type="ECO:0000259" key="4">
    <source>
        <dbReference type="Pfam" id="PF00891"/>
    </source>
</evidence>
<dbReference type="InterPro" id="IPR016461">
    <property type="entry name" value="COMT-like"/>
</dbReference>
<dbReference type="Gene3D" id="3.40.50.150">
    <property type="entry name" value="Vaccinia Virus protein VP39"/>
    <property type="match status" value="1"/>
</dbReference>
<dbReference type="SUPFAM" id="SSF53335">
    <property type="entry name" value="S-adenosyl-L-methionine-dependent methyltransferases"/>
    <property type="match status" value="1"/>
</dbReference>
<dbReference type="Proteomes" id="UP000249354">
    <property type="component" value="Unassembled WGS sequence"/>
</dbReference>
<dbReference type="GO" id="GO:0032259">
    <property type="term" value="P:methylation"/>
    <property type="evidence" value="ECO:0007669"/>
    <property type="project" value="UniProtKB-KW"/>
</dbReference>
<keyword evidence="1 6" id="KW-0489">Methyltransferase</keyword>
<dbReference type="PROSITE" id="PS51683">
    <property type="entry name" value="SAM_OMT_II"/>
    <property type="match status" value="1"/>
</dbReference>
<dbReference type="PIRSF" id="PIRSF005739">
    <property type="entry name" value="O-mtase"/>
    <property type="match status" value="1"/>
</dbReference>
<dbReference type="Gene3D" id="1.10.10.10">
    <property type="entry name" value="Winged helix-like DNA-binding domain superfamily/Winged helix DNA-binding domain"/>
    <property type="match status" value="1"/>
</dbReference>
<dbReference type="GO" id="GO:0008171">
    <property type="term" value="F:O-methyltransferase activity"/>
    <property type="evidence" value="ECO:0007669"/>
    <property type="project" value="InterPro"/>
</dbReference>
<dbReference type="PANTHER" id="PTHR43712">
    <property type="entry name" value="PUTATIVE (AFU_ORTHOLOGUE AFUA_4G14580)-RELATED"/>
    <property type="match status" value="1"/>
</dbReference>
<dbReference type="GO" id="GO:0046983">
    <property type="term" value="F:protein dimerization activity"/>
    <property type="evidence" value="ECO:0007669"/>
    <property type="project" value="InterPro"/>
</dbReference>
<evidence type="ECO:0000256" key="3">
    <source>
        <dbReference type="ARBA" id="ARBA00022691"/>
    </source>
</evidence>
<protein>
    <submittedName>
        <fullName evidence="6">Hydroxyneurosporene methyltransferase</fullName>
    </submittedName>
</protein>
<organism evidence="6 7">
    <name type="scientific">Leptolyngbya foveolarum</name>
    <dbReference type="NCBI Taxonomy" id="47253"/>
    <lineage>
        <taxon>Bacteria</taxon>
        <taxon>Bacillati</taxon>
        <taxon>Cyanobacteriota</taxon>
        <taxon>Cyanophyceae</taxon>
        <taxon>Leptolyngbyales</taxon>
        <taxon>Leptolyngbyaceae</taxon>
        <taxon>Leptolyngbya group</taxon>
        <taxon>Leptolyngbya</taxon>
    </lineage>
</organism>
<evidence type="ECO:0000313" key="7">
    <source>
        <dbReference type="Proteomes" id="UP000249354"/>
    </source>
</evidence>
<dbReference type="InterPro" id="IPR012967">
    <property type="entry name" value="COMT_dimerisation"/>
</dbReference>
<evidence type="ECO:0000259" key="5">
    <source>
        <dbReference type="Pfam" id="PF08100"/>
    </source>
</evidence>
<proteinExistence type="predicted"/>
<comment type="caution">
    <text evidence="6">The sequence shown here is derived from an EMBL/GenBank/DDBJ whole genome shotgun (WGS) entry which is preliminary data.</text>
</comment>
<evidence type="ECO:0000256" key="2">
    <source>
        <dbReference type="ARBA" id="ARBA00022679"/>
    </source>
</evidence>
<dbReference type="CDD" id="cd02440">
    <property type="entry name" value="AdoMet_MTases"/>
    <property type="match status" value="1"/>
</dbReference>
<name>A0A2W4UIK7_9CYAN</name>
<gene>
    <name evidence="6" type="ORF">DCF25_09000</name>
</gene>
<reference evidence="6 7" key="2">
    <citation type="submission" date="2018-06" db="EMBL/GenBank/DDBJ databases">
        <title>Metagenomic assembly of (sub)arctic Cyanobacteria and their associated microbiome from non-axenic cultures.</title>
        <authorList>
            <person name="Baurain D."/>
        </authorList>
    </citation>
    <scope>NUCLEOTIDE SEQUENCE [LARGE SCALE GENOMIC DNA]</scope>
    <source>
        <strain evidence="6">ULC129bin1</strain>
    </source>
</reference>
<dbReference type="Pfam" id="PF00891">
    <property type="entry name" value="Methyltransf_2"/>
    <property type="match status" value="1"/>
</dbReference>
<sequence length="350" mass="38562">MVATTENPNTEAKQRVFDLMLTFVKSQCLYVATRIGIFNLLDDKGQQSVEDLAQQTNTDPERLYFILRALAHVDVLEEKPDRIFAPTDTSKLLVTNKAPSAGHLAMHLIEPAQWDAWKILPEALEKGVVPFELANGKGVYQYCYDNEWSKDTFINAMSFLTGSQVDGLLEAYDFSQYDTVMDVGGGQGGLIASIVKRYGCKGVLFDLPDVTSTAKDYISGQGVNPDAIEIKTGDVFESVPKGADAIVMKHFISAWSDDDAMKILANCKAALPKEGRLVLLQSFVPDIDEPKTEADGIMPGIFAVQINVATPGGGWRTKKQFQILFEKSGFKLERIVKTNNSLSVMEFSLA</sequence>
<keyword evidence="3" id="KW-0949">S-adenosyl-L-methionine</keyword>
<evidence type="ECO:0000313" key="6">
    <source>
        <dbReference type="EMBL" id="PZO18970.1"/>
    </source>
</evidence>
<dbReference type="PANTHER" id="PTHR43712:SF2">
    <property type="entry name" value="O-METHYLTRANSFERASE CICE"/>
    <property type="match status" value="1"/>
</dbReference>
<dbReference type="Pfam" id="PF08100">
    <property type="entry name" value="Dimerisation"/>
    <property type="match status" value="1"/>
</dbReference>
<dbReference type="SUPFAM" id="SSF46785">
    <property type="entry name" value="Winged helix' DNA-binding domain"/>
    <property type="match status" value="1"/>
</dbReference>
<dbReference type="AlphaFoldDB" id="A0A2W4UIK7"/>
<accession>A0A2W4UIK7</accession>